<dbReference type="InterPro" id="IPR024989">
    <property type="entry name" value="MFS_assoc_dom"/>
</dbReference>
<evidence type="ECO:0000256" key="1">
    <source>
        <dbReference type="ARBA" id="ARBA00004429"/>
    </source>
</evidence>
<organism evidence="10 11">
    <name type="scientific">Aliidiomarina sanyensis</name>
    <dbReference type="NCBI Taxonomy" id="1249555"/>
    <lineage>
        <taxon>Bacteria</taxon>
        <taxon>Pseudomonadati</taxon>
        <taxon>Pseudomonadota</taxon>
        <taxon>Gammaproteobacteria</taxon>
        <taxon>Alteromonadales</taxon>
        <taxon>Idiomarinaceae</taxon>
        <taxon>Aliidiomarina</taxon>
    </lineage>
</organism>
<feature type="domain" description="Major facilitator superfamily (MFS) profile" evidence="9">
    <location>
        <begin position="1"/>
        <end position="395"/>
    </location>
</feature>
<keyword evidence="4" id="KW-0997">Cell inner membrane</keyword>
<dbReference type="GO" id="GO:0030395">
    <property type="term" value="F:lactose binding"/>
    <property type="evidence" value="ECO:0007669"/>
    <property type="project" value="TreeGrafter"/>
</dbReference>
<evidence type="ECO:0000313" key="10">
    <source>
        <dbReference type="EMBL" id="RUO31327.1"/>
    </source>
</evidence>
<name>A0A432WEK7_9GAMM</name>
<keyword evidence="5 8" id="KW-0812">Transmembrane</keyword>
<feature type="transmembrane region" description="Helical" evidence="8">
    <location>
        <begin position="21"/>
        <end position="40"/>
    </location>
</feature>
<dbReference type="EMBL" id="PIPM01000008">
    <property type="protein sequence ID" value="RUO31327.1"/>
    <property type="molecule type" value="Genomic_DNA"/>
</dbReference>
<protein>
    <submittedName>
        <fullName evidence="10">MFS transporter</fullName>
    </submittedName>
</protein>
<feature type="transmembrane region" description="Helical" evidence="8">
    <location>
        <begin position="104"/>
        <end position="122"/>
    </location>
</feature>
<dbReference type="AlphaFoldDB" id="A0A432WEK7"/>
<evidence type="ECO:0000256" key="8">
    <source>
        <dbReference type="SAM" id="Phobius"/>
    </source>
</evidence>
<keyword evidence="3" id="KW-1003">Cell membrane</keyword>
<keyword evidence="6 8" id="KW-1133">Transmembrane helix</keyword>
<dbReference type="Pfam" id="PF12832">
    <property type="entry name" value="MFS_1_like"/>
    <property type="match status" value="1"/>
</dbReference>
<dbReference type="InterPro" id="IPR026032">
    <property type="entry name" value="HcaT-like"/>
</dbReference>
<evidence type="ECO:0000256" key="4">
    <source>
        <dbReference type="ARBA" id="ARBA00022519"/>
    </source>
</evidence>
<proteinExistence type="predicted"/>
<feature type="transmembrane region" description="Helical" evidence="8">
    <location>
        <begin position="301"/>
        <end position="320"/>
    </location>
</feature>
<feature type="transmembrane region" description="Helical" evidence="8">
    <location>
        <begin position="245"/>
        <end position="268"/>
    </location>
</feature>
<keyword evidence="7 8" id="KW-0472">Membrane</keyword>
<dbReference type="Proteomes" id="UP000288405">
    <property type="component" value="Unassembled WGS sequence"/>
</dbReference>
<feature type="transmembrane region" description="Helical" evidence="8">
    <location>
        <begin position="80"/>
        <end position="98"/>
    </location>
</feature>
<evidence type="ECO:0000256" key="3">
    <source>
        <dbReference type="ARBA" id="ARBA00022475"/>
    </source>
</evidence>
<evidence type="ECO:0000256" key="7">
    <source>
        <dbReference type="ARBA" id="ARBA00023136"/>
    </source>
</evidence>
<dbReference type="PROSITE" id="PS50850">
    <property type="entry name" value="MFS"/>
    <property type="match status" value="1"/>
</dbReference>
<evidence type="ECO:0000256" key="5">
    <source>
        <dbReference type="ARBA" id="ARBA00022692"/>
    </source>
</evidence>
<keyword evidence="11" id="KW-1185">Reference proteome</keyword>
<comment type="caution">
    <text evidence="10">The sequence shown here is derived from an EMBL/GenBank/DDBJ whole genome shotgun (WGS) entry which is preliminary data.</text>
</comment>
<reference evidence="10 11" key="1">
    <citation type="journal article" date="2011" name="Front. Microbiol.">
        <title>Genomic signatures of strain selection and enhancement in Bacillus atrophaeus var. globigii, a historical biowarfare simulant.</title>
        <authorList>
            <person name="Gibbons H.S."/>
            <person name="Broomall S.M."/>
            <person name="McNew L.A."/>
            <person name="Daligault H."/>
            <person name="Chapman C."/>
            <person name="Bruce D."/>
            <person name="Karavis M."/>
            <person name="Krepps M."/>
            <person name="McGregor P.A."/>
            <person name="Hong C."/>
            <person name="Park K.H."/>
            <person name="Akmal A."/>
            <person name="Feldman A."/>
            <person name="Lin J.S."/>
            <person name="Chang W.E."/>
            <person name="Higgs B.W."/>
            <person name="Demirev P."/>
            <person name="Lindquist J."/>
            <person name="Liem A."/>
            <person name="Fochler E."/>
            <person name="Read T.D."/>
            <person name="Tapia R."/>
            <person name="Johnson S."/>
            <person name="Bishop-Lilly K.A."/>
            <person name="Detter C."/>
            <person name="Han C."/>
            <person name="Sozhamannan S."/>
            <person name="Rosenzweig C.N."/>
            <person name="Skowronski E.W."/>
        </authorList>
    </citation>
    <scope>NUCLEOTIDE SEQUENCE [LARGE SCALE GENOMIC DNA]</scope>
    <source>
        <strain evidence="10 11">GYP-17</strain>
    </source>
</reference>
<dbReference type="GO" id="GO:0005886">
    <property type="term" value="C:plasma membrane"/>
    <property type="evidence" value="ECO:0007669"/>
    <property type="project" value="UniProtKB-SubCell"/>
</dbReference>
<evidence type="ECO:0000256" key="6">
    <source>
        <dbReference type="ARBA" id="ARBA00022989"/>
    </source>
</evidence>
<dbReference type="Gene3D" id="1.20.1250.20">
    <property type="entry name" value="MFS general substrate transporter like domains"/>
    <property type="match status" value="2"/>
</dbReference>
<dbReference type="RefSeq" id="WP_126777146.1">
    <property type="nucleotide sequence ID" value="NZ_PIPM01000008.1"/>
</dbReference>
<evidence type="ECO:0000259" key="9">
    <source>
        <dbReference type="PROSITE" id="PS50850"/>
    </source>
</evidence>
<accession>A0A432WEK7</accession>
<feature type="transmembrane region" description="Helical" evidence="8">
    <location>
        <begin position="341"/>
        <end position="363"/>
    </location>
</feature>
<feature type="transmembrane region" description="Helical" evidence="8">
    <location>
        <begin position="275"/>
        <end position="295"/>
    </location>
</feature>
<dbReference type="SUPFAM" id="SSF103473">
    <property type="entry name" value="MFS general substrate transporter"/>
    <property type="match status" value="1"/>
</dbReference>
<sequence length="402" mass="44302">MLGIQDRQFSTSFRRQCRRLSWSYFGYFAVLALLVPYLAVYLDGLGFDSRQIGELIALSTICRIIGPPVWASLSDRLGRLLPAIQLGVFLSVGLLVIMSQLSSYWSVALGLALISFFWSAILPQLEVVTLSSLGPHHHLYSRIRLGGSLGFIVVALFAAELLAWGGAQAYPWIAAVMLLPLAWMSLRLQEPERSVIAPDAAPSEAFWQRVCRKPFVFFMISSLCLQVSFAPFYAFFALYLTGLGYAPMSVGALIALGVVAEVGMFFVAGRLLVRFDVANVIALCLGITALRWFMLAHVADVLVWLILIQLLHAFSFALHHSAAMRFIHQYFPNEQHSRGQAFYVSIGMGGGGAIGAWFAGLLWQQGAGATQTFELAALFTAVGMLAAILMTRYTRRVQSSER</sequence>
<dbReference type="PANTHER" id="PTHR23522:SF10">
    <property type="entry name" value="3-PHENYLPROPIONIC ACID TRANSPORTER-RELATED"/>
    <property type="match status" value="1"/>
</dbReference>
<evidence type="ECO:0000313" key="11">
    <source>
        <dbReference type="Proteomes" id="UP000288405"/>
    </source>
</evidence>
<feature type="transmembrane region" description="Helical" evidence="8">
    <location>
        <begin position="215"/>
        <end position="239"/>
    </location>
</feature>
<dbReference type="PIRSF" id="PIRSF004925">
    <property type="entry name" value="HcaT"/>
    <property type="match status" value="1"/>
</dbReference>
<gene>
    <name evidence="10" type="ORF">CWE11_08245</name>
</gene>
<dbReference type="NCBIfam" id="NF037955">
    <property type="entry name" value="mfs"/>
    <property type="match status" value="1"/>
</dbReference>
<keyword evidence="2" id="KW-0813">Transport</keyword>
<dbReference type="PANTHER" id="PTHR23522">
    <property type="entry name" value="BLL5896 PROTEIN"/>
    <property type="match status" value="1"/>
</dbReference>
<comment type="subcellular location">
    <subcellularLocation>
        <location evidence="1">Cell inner membrane</location>
        <topology evidence="1">Multi-pass membrane protein</topology>
    </subcellularLocation>
</comment>
<feature type="transmembrane region" description="Helical" evidence="8">
    <location>
        <begin position="143"/>
        <end position="163"/>
    </location>
</feature>
<feature type="transmembrane region" description="Helical" evidence="8">
    <location>
        <begin position="375"/>
        <end position="393"/>
    </location>
</feature>
<dbReference type="InterPro" id="IPR036259">
    <property type="entry name" value="MFS_trans_sf"/>
</dbReference>
<dbReference type="OrthoDB" id="9150135at2"/>
<evidence type="ECO:0000256" key="2">
    <source>
        <dbReference type="ARBA" id="ARBA00022448"/>
    </source>
</evidence>
<dbReference type="InterPro" id="IPR020846">
    <property type="entry name" value="MFS_dom"/>
</dbReference>
<dbReference type="GO" id="GO:0015528">
    <property type="term" value="F:lactose:proton symporter activity"/>
    <property type="evidence" value="ECO:0007669"/>
    <property type="project" value="TreeGrafter"/>
</dbReference>